<name>A0A4P1QUK7_LUPAN</name>
<dbReference type="PANTHER" id="PTHR31614:SF2">
    <property type="entry name" value="F28N24.16 PROTEIN"/>
    <property type="match status" value="1"/>
</dbReference>
<keyword evidence="3" id="KW-0732">Signal</keyword>
<accession>A0A4P1QUK7</accession>
<comment type="similarity">
    <text evidence="1">Belongs to the Ole e I family.</text>
</comment>
<evidence type="ECO:0000256" key="1">
    <source>
        <dbReference type="ARBA" id="ARBA00010049"/>
    </source>
</evidence>
<dbReference type="PROSITE" id="PS00925">
    <property type="entry name" value="OLEEI"/>
    <property type="match status" value="1"/>
</dbReference>
<dbReference type="PANTHER" id="PTHR31614">
    <property type="entry name" value="PROTEIN DOWNSTREAM OF FLC-RELATED"/>
    <property type="match status" value="1"/>
</dbReference>
<dbReference type="Proteomes" id="UP000188354">
    <property type="component" value="Chromosome LG16"/>
</dbReference>
<dbReference type="KEGG" id="lang:109330229"/>
<dbReference type="OrthoDB" id="1888725at2759"/>
<dbReference type="InterPro" id="IPR006041">
    <property type="entry name" value="Pollen_Ole_e1_allergen"/>
</dbReference>
<dbReference type="AlphaFoldDB" id="A0A4P1QUK7"/>
<feature type="chain" id="PRO_5020030266" description="Pollen allergen Ole e 1 family" evidence="3">
    <location>
        <begin position="24"/>
        <end position="166"/>
    </location>
</feature>
<evidence type="ECO:0008006" key="6">
    <source>
        <dbReference type="Google" id="ProtNLM"/>
    </source>
</evidence>
<proteinExistence type="inferred from homology"/>
<dbReference type="GO" id="GO:0005615">
    <property type="term" value="C:extracellular space"/>
    <property type="evidence" value="ECO:0007669"/>
    <property type="project" value="InterPro"/>
</dbReference>
<dbReference type="EMBL" id="CM007376">
    <property type="protein sequence ID" value="OIV95231.1"/>
    <property type="molecule type" value="Genomic_DNA"/>
</dbReference>
<reference evidence="4 5" key="1">
    <citation type="journal article" date="2017" name="Plant Biotechnol. J.">
        <title>A comprehensive draft genome sequence for lupin (Lupinus angustifolius), an emerging health food: insights into plant-microbe interactions and legume evolution.</title>
        <authorList>
            <person name="Hane J.K."/>
            <person name="Ming Y."/>
            <person name="Kamphuis L.G."/>
            <person name="Nelson M.N."/>
            <person name="Garg G."/>
            <person name="Atkins C.A."/>
            <person name="Bayer P.E."/>
            <person name="Bravo A."/>
            <person name="Bringans S."/>
            <person name="Cannon S."/>
            <person name="Edwards D."/>
            <person name="Foley R."/>
            <person name="Gao L.L."/>
            <person name="Harrison M.J."/>
            <person name="Huang W."/>
            <person name="Hurgobin B."/>
            <person name="Li S."/>
            <person name="Liu C.W."/>
            <person name="McGrath A."/>
            <person name="Morahan G."/>
            <person name="Murray J."/>
            <person name="Weller J."/>
            <person name="Jian J."/>
            <person name="Singh K.B."/>
        </authorList>
    </citation>
    <scope>NUCLEOTIDE SEQUENCE [LARGE SCALE GENOMIC DNA]</scope>
    <source>
        <strain evidence="5">cv. Tanjil</strain>
        <tissue evidence="4">Whole plant</tissue>
    </source>
</reference>
<evidence type="ECO:0000313" key="5">
    <source>
        <dbReference type="Proteomes" id="UP000188354"/>
    </source>
</evidence>
<organism evidence="4 5">
    <name type="scientific">Lupinus angustifolius</name>
    <name type="common">Narrow-leaved blue lupine</name>
    <dbReference type="NCBI Taxonomy" id="3871"/>
    <lineage>
        <taxon>Eukaryota</taxon>
        <taxon>Viridiplantae</taxon>
        <taxon>Streptophyta</taxon>
        <taxon>Embryophyta</taxon>
        <taxon>Tracheophyta</taxon>
        <taxon>Spermatophyta</taxon>
        <taxon>Magnoliopsida</taxon>
        <taxon>eudicotyledons</taxon>
        <taxon>Gunneridae</taxon>
        <taxon>Pentapetalae</taxon>
        <taxon>rosids</taxon>
        <taxon>fabids</taxon>
        <taxon>Fabales</taxon>
        <taxon>Fabaceae</taxon>
        <taxon>Papilionoideae</taxon>
        <taxon>50 kb inversion clade</taxon>
        <taxon>genistoids sensu lato</taxon>
        <taxon>core genistoids</taxon>
        <taxon>Genisteae</taxon>
        <taxon>Lupinus</taxon>
    </lineage>
</organism>
<keyword evidence="2" id="KW-1015">Disulfide bond</keyword>
<dbReference type="Pfam" id="PF01190">
    <property type="entry name" value="Pollen_Ole_e_1"/>
    <property type="match status" value="1"/>
</dbReference>
<feature type="signal peptide" evidence="3">
    <location>
        <begin position="1"/>
        <end position="23"/>
    </location>
</feature>
<gene>
    <name evidence="4" type="ORF">TanjilG_21621</name>
</gene>
<keyword evidence="5" id="KW-1185">Reference proteome</keyword>
<evidence type="ECO:0000256" key="3">
    <source>
        <dbReference type="SAM" id="SignalP"/>
    </source>
</evidence>
<protein>
    <recommendedName>
        <fullName evidence="6">Pollen allergen Ole e 1 family</fullName>
    </recommendedName>
</protein>
<evidence type="ECO:0000256" key="2">
    <source>
        <dbReference type="ARBA" id="ARBA00023157"/>
    </source>
</evidence>
<sequence length="166" mass="18544">MAKSTIFLAYALCFLCFFGSAYCQDRFSVEGLVYCDTCRIQFITKLTEFLEGATVRVECKEENSDKVTFSKEAVTDSSGSYKLEVDGDHEEEICEVKLVKSPRPDCAEIDKEFHLEQSAKISITKNNGIVSDIRNANPLGFLRKKRLPACAEVLKDLGVHDDGTPI</sequence>
<evidence type="ECO:0000313" key="4">
    <source>
        <dbReference type="EMBL" id="OIV95231.1"/>
    </source>
</evidence>
<dbReference type="InterPro" id="IPR006040">
    <property type="entry name" value="Allergen_Ole_e_I_CS"/>
</dbReference>
<dbReference type="Gramene" id="OIV95231">
    <property type="protein sequence ID" value="OIV95231"/>
    <property type="gene ID" value="TanjilG_21621"/>
</dbReference>